<dbReference type="GO" id="GO:0099078">
    <property type="term" value="C:BORC complex"/>
    <property type="evidence" value="ECO:0007669"/>
    <property type="project" value="TreeGrafter"/>
</dbReference>
<name>A0A0L0D3H9_THETB</name>
<feature type="region of interest" description="Disordered" evidence="4">
    <location>
        <begin position="60"/>
        <end position="123"/>
    </location>
</feature>
<dbReference type="GO" id="GO:0031083">
    <property type="term" value="C:BLOC-1 complex"/>
    <property type="evidence" value="ECO:0007669"/>
    <property type="project" value="InterPro"/>
</dbReference>
<organism evidence="5 6">
    <name type="scientific">Thecamonas trahens ATCC 50062</name>
    <dbReference type="NCBI Taxonomy" id="461836"/>
    <lineage>
        <taxon>Eukaryota</taxon>
        <taxon>Apusozoa</taxon>
        <taxon>Apusomonadida</taxon>
        <taxon>Apusomonadidae</taxon>
        <taxon>Thecamonas</taxon>
    </lineage>
</organism>
<keyword evidence="2" id="KW-0175">Coiled coil</keyword>
<dbReference type="InterPro" id="IPR017246">
    <property type="entry name" value="Snapin"/>
</dbReference>
<dbReference type="EMBL" id="GL349444">
    <property type="protein sequence ID" value="KNC46887.1"/>
    <property type="molecule type" value="Genomic_DNA"/>
</dbReference>
<dbReference type="GeneID" id="25562930"/>
<evidence type="ECO:0000256" key="4">
    <source>
        <dbReference type="SAM" id="MobiDB-lite"/>
    </source>
</evidence>
<evidence type="ECO:0000313" key="5">
    <source>
        <dbReference type="EMBL" id="KNC46887.1"/>
    </source>
</evidence>
<dbReference type="OrthoDB" id="5399166at2759"/>
<dbReference type="AlphaFoldDB" id="A0A0L0D3H9"/>
<proteinExistence type="inferred from homology"/>
<dbReference type="GO" id="GO:0007040">
    <property type="term" value="P:lysosome organization"/>
    <property type="evidence" value="ECO:0007669"/>
    <property type="project" value="TreeGrafter"/>
</dbReference>
<dbReference type="Pfam" id="PF14712">
    <property type="entry name" value="Snapin_Pallidin"/>
    <property type="match status" value="1"/>
</dbReference>
<evidence type="ECO:0000313" key="6">
    <source>
        <dbReference type="Proteomes" id="UP000054408"/>
    </source>
</evidence>
<accession>A0A0L0D3H9</accession>
<reference evidence="5 6" key="1">
    <citation type="submission" date="2010-05" db="EMBL/GenBank/DDBJ databases">
        <title>The Genome Sequence of Thecamonas trahens ATCC 50062.</title>
        <authorList>
            <consortium name="The Broad Institute Genome Sequencing Platform"/>
            <person name="Russ C."/>
            <person name="Cuomo C."/>
            <person name="Shea T."/>
            <person name="Young S.K."/>
            <person name="Zeng Q."/>
            <person name="Koehrsen M."/>
            <person name="Haas B."/>
            <person name="Borodovsky M."/>
            <person name="Guigo R."/>
            <person name="Alvarado L."/>
            <person name="Berlin A."/>
            <person name="Bochicchio J."/>
            <person name="Borenstein D."/>
            <person name="Chapman S."/>
            <person name="Chen Z."/>
            <person name="Freedman E."/>
            <person name="Gellesch M."/>
            <person name="Goldberg J."/>
            <person name="Griggs A."/>
            <person name="Gujja S."/>
            <person name="Heilman E."/>
            <person name="Heiman D."/>
            <person name="Hepburn T."/>
            <person name="Howarth C."/>
            <person name="Jen D."/>
            <person name="Larson L."/>
            <person name="Mehta T."/>
            <person name="Park D."/>
            <person name="Pearson M."/>
            <person name="Roberts A."/>
            <person name="Saif S."/>
            <person name="Shenoy N."/>
            <person name="Sisk P."/>
            <person name="Stolte C."/>
            <person name="Sykes S."/>
            <person name="Thomson T."/>
            <person name="Walk T."/>
            <person name="White J."/>
            <person name="Yandava C."/>
            <person name="Burger G."/>
            <person name="Gray M.W."/>
            <person name="Holland P.W.H."/>
            <person name="King N."/>
            <person name="Lang F.B.F."/>
            <person name="Roger A.J."/>
            <person name="Ruiz-Trillo I."/>
            <person name="Lander E."/>
            <person name="Nusbaum C."/>
        </authorList>
    </citation>
    <scope>NUCLEOTIDE SEQUENCE [LARGE SCALE GENOMIC DNA]</scope>
    <source>
        <strain evidence="5 6">ATCC 50062</strain>
    </source>
</reference>
<comment type="similarity">
    <text evidence="1">Belongs to the SNAPIN family.</text>
</comment>
<dbReference type="GO" id="GO:0000149">
    <property type="term" value="F:SNARE binding"/>
    <property type="evidence" value="ECO:0007669"/>
    <property type="project" value="TreeGrafter"/>
</dbReference>
<protein>
    <recommendedName>
        <fullName evidence="3">Biogenesis of lysosome-related organelles complex 1 subunit 7</fullName>
    </recommendedName>
</protein>
<dbReference type="GO" id="GO:0008333">
    <property type="term" value="P:endosome to lysosome transport"/>
    <property type="evidence" value="ECO:0007669"/>
    <property type="project" value="TreeGrafter"/>
</dbReference>
<evidence type="ECO:0000256" key="3">
    <source>
        <dbReference type="ARBA" id="ARBA00033330"/>
    </source>
</evidence>
<evidence type="ECO:0000256" key="1">
    <source>
        <dbReference type="ARBA" id="ARBA00006111"/>
    </source>
</evidence>
<dbReference type="InterPro" id="IPR028119">
    <property type="entry name" value="Snapin/Pallidin/Snn1"/>
</dbReference>
<dbReference type="PANTHER" id="PTHR31305">
    <property type="entry name" value="SNARE-ASSOCIATED PROTEIN SNAPIN"/>
    <property type="match status" value="1"/>
</dbReference>
<dbReference type="Proteomes" id="UP000054408">
    <property type="component" value="Unassembled WGS sequence"/>
</dbReference>
<dbReference type="GO" id="GO:0006886">
    <property type="term" value="P:intracellular protein transport"/>
    <property type="evidence" value="ECO:0007669"/>
    <property type="project" value="InterPro"/>
</dbReference>
<evidence type="ECO:0000256" key="2">
    <source>
        <dbReference type="ARBA" id="ARBA00023054"/>
    </source>
</evidence>
<dbReference type="GO" id="GO:0032418">
    <property type="term" value="P:lysosome localization"/>
    <property type="evidence" value="ECO:0007669"/>
    <property type="project" value="TreeGrafter"/>
</dbReference>
<dbReference type="RefSeq" id="XP_013760160.1">
    <property type="nucleotide sequence ID" value="XM_013904706.1"/>
</dbReference>
<feature type="compositionally biased region" description="Low complexity" evidence="4">
    <location>
        <begin position="76"/>
        <end position="103"/>
    </location>
</feature>
<dbReference type="PANTHER" id="PTHR31305:SF2">
    <property type="entry name" value="SNARE-ASSOCIATED PROTEIN SNAPIN"/>
    <property type="match status" value="1"/>
</dbReference>
<sequence>MDTLALELEKLANASNAPVLEPYVRKLTDSRKRIGNINGTLHNIQDRLDRMQASVSEVIKARRSSIGQRPDDAPDAAEAAPAAPSDAAEPATEPATTDSADAEPASVDADSTAIEPGADDVAQ</sequence>
<keyword evidence="6" id="KW-1185">Reference proteome</keyword>
<gene>
    <name evidence="5" type="ORF">AMSG_03318</name>
</gene>